<organism evidence="8 9">
    <name type="scientific">Halochromatium glycolicum</name>
    <dbReference type="NCBI Taxonomy" id="85075"/>
    <lineage>
        <taxon>Bacteria</taxon>
        <taxon>Pseudomonadati</taxon>
        <taxon>Pseudomonadota</taxon>
        <taxon>Gammaproteobacteria</taxon>
        <taxon>Chromatiales</taxon>
        <taxon>Chromatiaceae</taxon>
        <taxon>Halochromatium</taxon>
    </lineage>
</organism>
<dbReference type="PANTHER" id="PTHR30288">
    <property type="entry name" value="FLAGELLAR CAP/ASSEMBLY PROTEIN FLID"/>
    <property type="match status" value="1"/>
</dbReference>
<evidence type="ECO:0000259" key="7">
    <source>
        <dbReference type="Pfam" id="PF07195"/>
    </source>
</evidence>
<feature type="domain" description="Flagellar hook-associated protein 2 N-terminal" evidence="6">
    <location>
        <begin position="11"/>
        <end position="106"/>
    </location>
</feature>
<keyword evidence="8" id="KW-0966">Cell projection</keyword>
<dbReference type="InterPro" id="IPR010810">
    <property type="entry name" value="Flagellin_hook_IN_motif"/>
</dbReference>
<dbReference type="PANTHER" id="PTHR30288:SF0">
    <property type="entry name" value="FLAGELLAR HOOK-ASSOCIATED PROTEIN 2"/>
    <property type="match status" value="1"/>
</dbReference>
<comment type="subcellular location">
    <subcellularLocation>
        <location evidence="5">Secreted</location>
    </subcellularLocation>
    <subcellularLocation>
        <location evidence="5">Bacterial flagellum</location>
    </subcellularLocation>
</comment>
<name>A0AAJ0U142_9GAMM</name>
<protein>
    <recommendedName>
        <fullName evidence="5">Flagellar hook-associated protein 2</fullName>
        <shortName evidence="5">HAP2</shortName>
    </recommendedName>
    <alternativeName>
        <fullName evidence="5">Flagellar cap protein</fullName>
    </alternativeName>
</protein>
<dbReference type="Pfam" id="PF02465">
    <property type="entry name" value="FliD_N"/>
    <property type="match status" value="1"/>
</dbReference>
<sequence length="448" mass="47297">MSTITSLGIGSGLDLSGLLDQLRDAERGRLEPLNQQKADQEAKLSAYGKLQGALSAFESAVDKLSDPSLFESLSSSVSGTSVTSAATSDAVPGRYDVNVTDLARSQSLATDGFAEGHTFAAGPLSIERGSVESFDVNLEDGDTLEDVRDRINAAGSGVTASIVNDGSADPYRLVLTTNDTGTDAAITSITYGSDARLTFAGMTETVAAQDAALTVNGIAITSQSNRVEEAIQGVTLDLVEAGDASVTVERDNLQVREAVNAFVDSYNALQGTADELTRFNAETGVAGELVGDSALRSIESRLRSALGSDVAEGAFSTLSDVGISLQLDGTLELDDEQLDDAIVNNRQALTDFFAGQTEDGGLADKLGETLGQMLGDNGLLGTAMSGVENRISSIETRTERMEVSVERTIERYRQRFVQLDSMVAEMNQTSSYLTQQFDNLNAMLGRDD</sequence>
<dbReference type="InterPro" id="IPR040026">
    <property type="entry name" value="FliD"/>
</dbReference>
<dbReference type="Pfam" id="PF07195">
    <property type="entry name" value="FliD_C"/>
    <property type="match status" value="1"/>
</dbReference>
<comment type="subunit">
    <text evidence="2 5">Homopentamer.</text>
</comment>
<evidence type="ECO:0000256" key="3">
    <source>
        <dbReference type="ARBA" id="ARBA00023054"/>
    </source>
</evidence>
<accession>A0AAJ0U142</accession>
<comment type="caution">
    <text evidence="8">The sequence shown here is derived from an EMBL/GenBank/DDBJ whole genome shotgun (WGS) entry which is preliminary data.</text>
</comment>
<keyword evidence="4 5" id="KW-0975">Bacterial flagellum</keyword>
<keyword evidence="9" id="KW-1185">Reference proteome</keyword>
<dbReference type="InterPro" id="IPR003481">
    <property type="entry name" value="FliD_N"/>
</dbReference>
<reference evidence="8" key="2">
    <citation type="journal article" date="2020" name="Microorganisms">
        <title>Osmotic Adaptation and Compatible Solute Biosynthesis of Phototrophic Bacteria as Revealed from Genome Analyses.</title>
        <authorList>
            <person name="Imhoff J.F."/>
            <person name="Rahn T."/>
            <person name="Kunzel S."/>
            <person name="Keller A."/>
            <person name="Neulinger S.C."/>
        </authorList>
    </citation>
    <scope>NUCLEOTIDE SEQUENCE</scope>
    <source>
        <strain evidence="8">DSM 11080</strain>
    </source>
</reference>
<dbReference type="RefSeq" id="WP_200344144.1">
    <property type="nucleotide sequence ID" value="NZ_NRSJ01000002.1"/>
</dbReference>
<evidence type="ECO:0000256" key="1">
    <source>
        <dbReference type="ARBA" id="ARBA00009764"/>
    </source>
</evidence>
<proteinExistence type="inferred from homology"/>
<keyword evidence="8" id="KW-0282">Flagellum</keyword>
<dbReference type="EMBL" id="NRSJ01000002">
    <property type="protein sequence ID" value="MBK1703298.1"/>
    <property type="molecule type" value="Genomic_DNA"/>
</dbReference>
<dbReference type="GO" id="GO:0009421">
    <property type="term" value="C:bacterial-type flagellum filament cap"/>
    <property type="evidence" value="ECO:0007669"/>
    <property type="project" value="InterPro"/>
</dbReference>
<evidence type="ECO:0000259" key="6">
    <source>
        <dbReference type="Pfam" id="PF02465"/>
    </source>
</evidence>
<gene>
    <name evidence="8" type="ORF">CKO40_01710</name>
</gene>
<dbReference type="GO" id="GO:0009424">
    <property type="term" value="C:bacterial-type flagellum hook"/>
    <property type="evidence" value="ECO:0007669"/>
    <property type="project" value="UniProtKB-UniRule"/>
</dbReference>
<keyword evidence="8" id="KW-0969">Cilium</keyword>
<comment type="function">
    <text evidence="5">Required for morphogenesis and for the elongation of the flagellar filament by facilitating polymerization of the flagellin monomers at the tip of growing filament. Forms a capping structure, which prevents flagellin subunits (transported through the central channel of the flagellum) from leaking out without polymerization at the distal end.</text>
</comment>
<evidence type="ECO:0000313" key="9">
    <source>
        <dbReference type="Proteomes" id="UP001296776"/>
    </source>
</evidence>
<evidence type="ECO:0000256" key="2">
    <source>
        <dbReference type="ARBA" id="ARBA00011255"/>
    </source>
</evidence>
<dbReference type="GO" id="GO:0005576">
    <property type="term" value="C:extracellular region"/>
    <property type="evidence" value="ECO:0007669"/>
    <property type="project" value="UniProtKB-SubCell"/>
</dbReference>
<evidence type="ECO:0000256" key="4">
    <source>
        <dbReference type="ARBA" id="ARBA00023143"/>
    </source>
</evidence>
<dbReference type="Pfam" id="PF07196">
    <property type="entry name" value="Flagellin_IN"/>
    <property type="match status" value="1"/>
</dbReference>
<dbReference type="GO" id="GO:0071973">
    <property type="term" value="P:bacterial-type flagellum-dependent cell motility"/>
    <property type="evidence" value="ECO:0007669"/>
    <property type="project" value="TreeGrafter"/>
</dbReference>
<keyword evidence="5" id="KW-0964">Secreted</keyword>
<feature type="domain" description="Flagellar hook-associated protein 2 C-terminal" evidence="7">
    <location>
        <begin position="208"/>
        <end position="428"/>
    </location>
</feature>
<reference evidence="8" key="1">
    <citation type="submission" date="2017-08" db="EMBL/GenBank/DDBJ databases">
        <authorList>
            <person name="Imhoff J.F."/>
            <person name="Rahn T."/>
            <person name="Kuenzel S."/>
            <person name="Neulinger S.C."/>
        </authorList>
    </citation>
    <scope>NUCLEOTIDE SEQUENCE</scope>
    <source>
        <strain evidence="8">DSM 11080</strain>
    </source>
</reference>
<dbReference type="Proteomes" id="UP001296776">
    <property type="component" value="Unassembled WGS sequence"/>
</dbReference>
<dbReference type="InterPro" id="IPR010809">
    <property type="entry name" value="FliD_C"/>
</dbReference>
<dbReference type="AlphaFoldDB" id="A0AAJ0U142"/>
<keyword evidence="3" id="KW-0175">Coiled coil</keyword>
<comment type="similarity">
    <text evidence="1 5">Belongs to the FliD family.</text>
</comment>
<evidence type="ECO:0000313" key="8">
    <source>
        <dbReference type="EMBL" id="MBK1703298.1"/>
    </source>
</evidence>
<evidence type="ECO:0000256" key="5">
    <source>
        <dbReference type="RuleBase" id="RU362066"/>
    </source>
</evidence>
<dbReference type="GO" id="GO:0007155">
    <property type="term" value="P:cell adhesion"/>
    <property type="evidence" value="ECO:0007669"/>
    <property type="project" value="InterPro"/>
</dbReference>